<evidence type="ECO:0000256" key="9">
    <source>
        <dbReference type="ARBA" id="ARBA00023679"/>
    </source>
</evidence>
<evidence type="ECO:0000259" key="10">
    <source>
        <dbReference type="PROSITE" id="PS51462"/>
    </source>
</evidence>
<dbReference type="Pfam" id="PF09296">
    <property type="entry name" value="NUDIX-like"/>
    <property type="match status" value="1"/>
</dbReference>
<dbReference type="InterPro" id="IPR000086">
    <property type="entry name" value="NUDIX_hydrolase_dom"/>
</dbReference>
<dbReference type="PANTHER" id="PTHR42904:SF6">
    <property type="entry name" value="NAD-CAPPED RNA HYDROLASE NUDT12"/>
    <property type="match status" value="1"/>
</dbReference>
<dbReference type="PANTHER" id="PTHR42904">
    <property type="entry name" value="NUDIX HYDROLASE, NUDC SUBFAMILY"/>
    <property type="match status" value="1"/>
</dbReference>
<dbReference type="GO" id="GO:0035529">
    <property type="term" value="F:NADH pyrophosphatase activity"/>
    <property type="evidence" value="ECO:0007669"/>
    <property type="project" value="TreeGrafter"/>
</dbReference>
<keyword evidence="8" id="KW-0520">NAD</keyword>
<keyword evidence="5" id="KW-0479">Metal-binding</keyword>
<dbReference type="CDD" id="cd03429">
    <property type="entry name" value="NUDIX_NADH_pyrophosphatase_Nudt13"/>
    <property type="match status" value="1"/>
</dbReference>
<keyword evidence="7" id="KW-0460">Magnesium</keyword>
<dbReference type="EC" id="3.6.1.22" evidence="4"/>
<comment type="similarity">
    <text evidence="3">Belongs to the Nudix hydrolase family. NudC subfamily.</text>
</comment>
<dbReference type="PROSITE" id="PS00893">
    <property type="entry name" value="NUDIX_BOX"/>
    <property type="match status" value="1"/>
</dbReference>
<evidence type="ECO:0000256" key="8">
    <source>
        <dbReference type="ARBA" id="ARBA00023027"/>
    </source>
</evidence>
<dbReference type="RefSeq" id="WP_035062369.1">
    <property type="nucleotide sequence ID" value="NZ_AXCZ01000205.1"/>
</dbReference>
<evidence type="ECO:0000256" key="7">
    <source>
        <dbReference type="ARBA" id="ARBA00022842"/>
    </source>
</evidence>
<keyword evidence="6 11" id="KW-0378">Hydrolase</keyword>
<evidence type="ECO:0000313" key="11">
    <source>
        <dbReference type="EMBL" id="KGM09238.1"/>
    </source>
</evidence>
<comment type="cofactor">
    <cofactor evidence="2">
        <name>Zn(2+)</name>
        <dbReference type="ChEBI" id="CHEBI:29105"/>
    </cofactor>
</comment>
<reference evidence="11 12" key="1">
    <citation type="submission" date="2013-08" db="EMBL/GenBank/DDBJ databases">
        <title>Genome sequencing of Cellulomonas bogoriensis 69B4.</title>
        <authorList>
            <person name="Chen F."/>
            <person name="Li Y."/>
            <person name="Wang G."/>
        </authorList>
    </citation>
    <scope>NUCLEOTIDE SEQUENCE [LARGE SCALE GENOMIC DNA]</scope>
    <source>
        <strain evidence="11 12">69B4</strain>
    </source>
</reference>
<dbReference type="GO" id="GO:0005829">
    <property type="term" value="C:cytosol"/>
    <property type="evidence" value="ECO:0007669"/>
    <property type="project" value="TreeGrafter"/>
</dbReference>
<dbReference type="GO" id="GO:0006742">
    <property type="term" value="P:NADP+ catabolic process"/>
    <property type="evidence" value="ECO:0007669"/>
    <property type="project" value="TreeGrafter"/>
</dbReference>
<gene>
    <name evidence="11" type="ORF">N869_07525</name>
</gene>
<dbReference type="EMBL" id="AXCZ01000205">
    <property type="protein sequence ID" value="KGM09238.1"/>
    <property type="molecule type" value="Genomic_DNA"/>
</dbReference>
<evidence type="ECO:0000256" key="3">
    <source>
        <dbReference type="ARBA" id="ARBA00009595"/>
    </source>
</evidence>
<keyword evidence="12" id="KW-1185">Reference proteome</keyword>
<dbReference type="NCBIfam" id="NF001299">
    <property type="entry name" value="PRK00241.1"/>
    <property type="match status" value="1"/>
</dbReference>
<evidence type="ECO:0000256" key="4">
    <source>
        <dbReference type="ARBA" id="ARBA00012381"/>
    </source>
</evidence>
<feature type="domain" description="Nudix hydrolase" evidence="10">
    <location>
        <begin position="172"/>
        <end position="296"/>
    </location>
</feature>
<organism evidence="11 12">
    <name type="scientific">Cellulomonas bogoriensis 69B4 = DSM 16987</name>
    <dbReference type="NCBI Taxonomy" id="1386082"/>
    <lineage>
        <taxon>Bacteria</taxon>
        <taxon>Bacillati</taxon>
        <taxon>Actinomycetota</taxon>
        <taxon>Actinomycetes</taxon>
        <taxon>Micrococcales</taxon>
        <taxon>Cellulomonadaceae</taxon>
        <taxon>Cellulomonas</taxon>
    </lineage>
</organism>
<evidence type="ECO:0000256" key="2">
    <source>
        <dbReference type="ARBA" id="ARBA00001947"/>
    </source>
</evidence>
<evidence type="ECO:0000256" key="5">
    <source>
        <dbReference type="ARBA" id="ARBA00022723"/>
    </source>
</evidence>
<protein>
    <recommendedName>
        <fullName evidence="4">NAD(+) diphosphatase</fullName>
        <ecNumber evidence="4">3.6.1.22</ecNumber>
    </recommendedName>
</protein>
<dbReference type="Pfam" id="PF09297">
    <property type="entry name" value="Zn_ribbon_NUD"/>
    <property type="match status" value="1"/>
</dbReference>
<comment type="catalytic activity">
    <reaction evidence="9">
        <text>a 5'-end NAD(+)-phospho-ribonucleoside in mRNA + H2O = a 5'-end phospho-adenosine-phospho-ribonucleoside in mRNA + beta-nicotinamide D-ribonucleotide + 2 H(+)</text>
        <dbReference type="Rhea" id="RHEA:60876"/>
        <dbReference type="Rhea" id="RHEA-COMP:15698"/>
        <dbReference type="Rhea" id="RHEA-COMP:15719"/>
        <dbReference type="ChEBI" id="CHEBI:14649"/>
        <dbReference type="ChEBI" id="CHEBI:15377"/>
        <dbReference type="ChEBI" id="CHEBI:15378"/>
        <dbReference type="ChEBI" id="CHEBI:144029"/>
        <dbReference type="ChEBI" id="CHEBI:144051"/>
    </reaction>
    <physiologicalReaction direction="left-to-right" evidence="9">
        <dbReference type="Rhea" id="RHEA:60877"/>
    </physiologicalReaction>
</comment>
<dbReference type="SUPFAM" id="SSF55811">
    <property type="entry name" value="Nudix"/>
    <property type="match status" value="1"/>
</dbReference>
<evidence type="ECO:0000313" key="12">
    <source>
        <dbReference type="Proteomes" id="UP000054314"/>
    </source>
</evidence>
<proteinExistence type="inferred from homology"/>
<dbReference type="InterPro" id="IPR049734">
    <property type="entry name" value="NudC-like_C"/>
</dbReference>
<dbReference type="InterPro" id="IPR015375">
    <property type="entry name" value="NADH_PPase-like_N"/>
</dbReference>
<dbReference type="Proteomes" id="UP000054314">
    <property type="component" value="Unassembled WGS sequence"/>
</dbReference>
<dbReference type="Pfam" id="PF00293">
    <property type="entry name" value="NUDIX"/>
    <property type="match status" value="1"/>
</dbReference>
<dbReference type="GO" id="GO:0019677">
    <property type="term" value="P:NAD+ catabolic process"/>
    <property type="evidence" value="ECO:0007669"/>
    <property type="project" value="TreeGrafter"/>
</dbReference>
<sequence>MDPARLPLSRATVDRDAARRDDVEALRAAWLDPASRVVLVRGAQVAARGAALDLRVPTDVLPELPVADPAAEPVDGCGLLVLYLGADEDHAYFALAIEGAPPACEVRDEGWVPLRDVGHVLSDRDAGLATTAVGVTAWHAHHVRCPRCGSVTVPVQGGWVRRCVQDGTDHYPRTDPAVIMAVVDDRDRLLLAHAAHWPERRFSTLAGYVEPGEPLESAVRREVGEEVGLLVGDVTYRASQPWPFPSSLMLAFVARALTTHVRVDGVEITRARWFTRAELADDVRAGRVQLPSPTSVARALVEEWFGGPVG</sequence>
<dbReference type="InterPro" id="IPR015797">
    <property type="entry name" value="NUDIX_hydrolase-like_dom_sf"/>
</dbReference>
<dbReference type="InterPro" id="IPR020084">
    <property type="entry name" value="NUDIX_hydrolase_CS"/>
</dbReference>
<dbReference type="GO" id="GO:0046872">
    <property type="term" value="F:metal ion binding"/>
    <property type="evidence" value="ECO:0007669"/>
    <property type="project" value="UniProtKB-KW"/>
</dbReference>
<dbReference type="PROSITE" id="PS51462">
    <property type="entry name" value="NUDIX"/>
    <property type="match status" value="1"/>
</dbReference>
<accession>A0A0A0BL74</accession>
<evidence type="ECO:0000256" key="6">
    <source>
        <dbReference type="ARBA" id="ARBA00022801"/>
    </source>
</evidence>
<dbReference type="Gene3D" id="3.90.79.10">
    <property type="entry name" value="Nucleoside Triphosphate Pyrophosphohydrolase"/>
    <property type="match status" value="1"/>
</dbReference>
<name>A0A0A0BL74_9CELL</name>
<dbReference type="Gene3D" id="3.90.79.20">
    <property type="match status" value="1"/>
</dbReference>
<dbReference type="InterPro" id="IPR050241">
    <property type="entry name" value="NAD-cap_RNA_hydrolase_NudC"/>
</dbReference>
<dbReference type="InterPro" id="IPR015376">
    <property type="entry name" value="Znr_NADH_PPase"/>
</dbReference>
<comment type="cofactor">
    <cofactor evidence="1">
        <name>Mg(2+)</name>
        <dbReference type="ChEBI" id="CHEBI:18420"/>
    </cofactor>
</comment>
<evidence type="ECO:0000256" key="1">
    <source>
        <dbReference type="ARBA" id="ARBA00001946"/>
    </source>
</evidence>
<comment type="caution">
    <text evidence="11">The sequence shown here is derived from an EMBL/GenBank/DDBJ whole genome shotgun (WGS) entry which is preliminary data.</text>
</comment>
<dbReference type="AlphaFoldDB" id="A0A0A0BL74"/>